<dbReference type="FunFam" id="3.40.50.300:FF:000840">
    <property type="entry name" value="Immune-associated nucleotide-binding protein 9"/>
    <property type="match status" value="1"/>
</dbReference>
<proteinExistence type="inferred from homology"/>
<evidence type="ECO:0000313" key="6">
    <source>
        <dbReference type="EMBL" id="PNT61151.1"/>
    </source>
</evidence>
<dbReference type="Pfam" id="PF04548">
    <property type="entry name" value="AIG1"/>
    <property type="match status" value="1"/>
</dbReference>
<dbReference type="OrthoDB" id="660477at2759"/>
<comment type="similarity">
    <text evidence="1">Belongs to the TRAFAC class TrmE-Era-EngA-EngB-Septin-like GTPase superfamily. AIG1/Toc34/Toc159-like paraseptin GTPase family. IAN subfamily.</text>
</comment>
<dbReference type="PANTHER" id="PTHR10903">
    <property type="entry name" value="GTPASE, IMAP FAMILY MEMBER-RELATED"/>
    <property type="match status" value="1"/>
</dbReference>
<dbReference type="GO" id="GO:0005525">
    <property type="term" value="F:GTP binding"/>
    <property type="evidence" value="ECO:0007669"/>
    <property type="project" value="UniProtKB-KW"/>
</dbReference>
<dbReference type="HOGENOM" id="CLU_010468_0_1_1"/>
<dbReference type="AlphaFoldDB" id="I1IY15"/>
<feature type="coiled-coil region" evidence="4">
    <location>
        <begin position="278"/>
        <end position="339"/>
    </location>
</feature>
<evidence type="ECO:0000313" key="7">
    <source>
        <dbReference type="EnsemblPlants" id="KQJ82773"/>
    </source>
</evidence>
<feature type="domain" description="AIG1-type G" evidence="5">
    <location>
        <begin position="18"/>
        <end position="229"/>
    </location>
</feature>
<dbReference type="OMA" id="ECGDRCY"/>
<keyword evidence="4" id="KW-0175">Coiled coil</keyword>
<dbReference type="InterPro" id="IPR006703">
    <property type="entry name" value="G_AIG1"/>
</dbReference>
<name>I1IY15_BRADI</name>
<dbReference type="SUPFAM" id="SSF52540">
    <property type="entry name" value="P-loop containing nucleoside triphosphate hydrolases"/>
    <property type="match status" value="1"/>
</dbReference>
<keyword evidence="2" id="KW-0547">Nucleotide-binding</keyword>
<reference evidence="6" key="2">
    <citation type="submission" date="2017-06" db="EMBL/GenBank/DDBJ databases">
        <title>WGS assembly of Brachypodium distachyon.</title>
        <authorList>
            <consortium name="The International Brachypodium Initiative"/>
            <person name="Lucas S."/>
            <person name="Harmon-Smith M."/>
            <person name="Lail K."/>
            <person name="Tice H."/>
            <person name="Grimwood J."/>
            <person name="Bruce D."/>
            <person name="Barry K."/>
            <person name="Shu S."/>
            <person name="Lindquist E."/>
            <person name="Wang M."/>
            <person name="Pitluck S."/>
            <person name="Vogel J.P."/>
            <person name="Garvin D.F."/>
            <person name="Mockler T.C."/>
            <person name="Schmutz J."/>
            <person name="Rokhsar D."/>
            <person name="Bevan M.W."/>
        </authorList>
    </citation>
    <scope>NUCLEOTIDE SEQUENCE</scope>
    <source>
        <strain evidence="6">Bd21</strain>
    </source>
</reference>
<reference evidence="7" key="3">
    <citation type="submission" date="2018-08" db="UniProtKB">
        <authorList>
            <consortium name="EnsemblPlants"/>
        </authorList>
    </citation>
    <scope>IDENTIFICATION</scope>
    <source>
        <strain evidence="7">cv. Bd21</strain>
    </source>
</reference>
<keyword evidence="3" id="KW-0342">GTP-binding</keyword>
<dbReference type="GO" id="GO:0003924">
    <property type="term" value="F:GTPase activity"/>
    <property type="evidence" value="ECO:0000318"/>
    <property type="project" value="GO_Central"/>
</dbReference>
<evidence type="ECO:0000256" key="3">
    <source>
        <dbReference type="ARBA" id="ARBA00023134"/>
    </source>
</evidence>
<dbReference type="EMBL" id="CM000884">
    <property type="protein sequence ID" value="KQJ82773.1"/>
    <property type="molecule type" value="Genomic_DNA"/>
</dbReference>
<dbReference type="CDD" id="cd01852">
    <property type="entry name" value="AIG1"/>
    <property type="match status" value="1"/>
</dbReference>
<accession>I1IY15</accession>
<dbReference type="Gramene" id="KQJ82773">
    <property type="protein sequence ID" value="KQJ82773"/>
    <property type="gene ID" value="BRADI_5g10900v3"/>
</dbReference>
<evidence type="ECO:0000313" key="8">
    <source>
        <dbReference type="Proteomes" id="UP000008810"/>
    </source>
</evidence>
<dbReference type="Gene3D" id="3.40.50.300">
    <property type="entry name" value="P-loop containing nucleotide triphosphate hydrolases"/>
    <property type="match status" value="1"/>
</dbReference>
<protein>
    <recommendedName>
        <fullName evidence="5">AIG1-type G domain-containing protein</fullName>
    </recommendedName>
</protein>
<dbReference type="EMBL" id="CM000884">
    <property type="protein sequence ID" value="PNT61151.1"/>
    <property type="molecule type" value="Genomic_DNA"/>
</dbReference>
<evidence type="ECO:0000256" key="4">
    <source>
        <dbReference type="SAM" id="Coils"/>
    </source>
</evidence>
<evidence type="ECO:0000256" key="2">
    <source>
        <dbReference type="ARBA" id="ARBA00022741"/>
    </source>
</evidence>
<dbReference type="InterPro" id="IPR045058">
    <property type="entry name" value="GIMA/IAN/Toc"/>
</dbReference>
<reference evidence="6 7" key="1">
    <citation type="journal article" date="2010" name="Nature">
        <title>Genome sequencing and analysis of the model grass Brachypodium distachyon.</title>
        <authorList>
            <consortium name="International Brachypodium Initiative"/>
        </authorList>
    </citation>
    <scope>NUCLEOTIDE SEQUENCE [LARGE SCALE GENOMIC DNA]</scope>
    <source>
        <strain evidence="6 7">Bd21</strain>
    </source>
</reference>
<gene>
    <name evidence="6" type="ORF">BRADI_5g10900v3</name>
</gene>
<dbReference type="Proteomes" id="UP000008810">
    <property type="component" value="Chromosome 5"/>
</dbReference>
<evidence type="ECO:0000256" key="1">
    <source>
        <dbReference type="ARBA" id="ARBA00008535"/>
    </source>
</evidence>
<evidence type="ECO:0000259" key="5">
    <source>
        <dbReference type="PROSITE" id="PS51720"/>
    </source>
</evidence>
<dbReference type="InterPro" id="IPR027417">
    <property type="entry name" value="P-loop_NTPase"/>
</dbReference>
<dbReference type="EnsemblPlants" id="KQJ82773">
    <property type="protein sequence ID" value="KQJ82773"/>
    <property type="gene ID" value="BRADI_5g10900v3"/>
</dbReference>
<sequence length="344" mass="38770">MGGDGRHDGDWVLPTAALTNITLALVGKIGSGKSATANSILGKEAFASEFSYSGVTGTCQKRSRTFHDGCAARTLNVIDTPGLFDMDTTCENVRKEISKCLEYMAKDGIHAILMVLSATARFSREDEKTMESIKLFFGDNVFDRVVLVFTHGDQVGEEIIWKKMLTDSAPAYLKEILGLRKNRVVLFDNKASHKKHRLAQLEKLLDAVDFVISSNHGKPFSNQITHPQEAQSKEDISVDEYSTEKMSEMKKQIYDECLAQIAKMVQENPNSTITMLEKLLLEEEKARLESENKVAEVILRSEGEIQKLSEMLENGKKETKNIQKEMEKVKKRMRTLEKIRDTKK</sequence>
<dbReference type="eggNOG" id="ENOG502R7PE">
    <property type="taxonomic scope" value="Eukaryota"/>
</dbReference>
<dbReference type="PROSITE" id="PS51720">
    <property type="entry name" value="G_AIG1"/>
    <property type="match status" value="1"/>
</dbReference>
<dbReference type="STRING" id="15368.I1IY15"/>
<keyword evidence="8" id="KW-1185">Reference proteome</keyword>
<dbReference type="EnsemblPlants" id="PNT61151">
    <property type="protein sequence ID" value="PNT61151"/>
    <property type="gene ID" value="BRADI_5g10900v3"/>
</dbReference>
<dbReference type="InParanoid" id="I1IY15"/>
<dbReference type="FunCoup" id="I1IY15">
    <property type="interactions" value="659"/>
</dbReference>
<dbReference type="Gramene" id="PNT61151">
    <property type="protein sequence ID" value="PNT61151"/>
    <property type="gene ID" value="BRADI_5g10900v3"/>
</dbReference>
<dbReference type="PANTHER" id="PTHR10903:SF181">
    <property type="entry name" value="AIG1-TYPE G DOMAIN-CONTAINING PROTEIN"/>
    <property type="match status" value="1"/>
</dbReference>
<organism evidence="6">
    <name type="scientific">Brachypodium distachyon</name>
    <name type="common">Purple false brome</name>
    <name type="synonym">Trachynia distachya</name>
    <dbReference type="NCBI Taxonomy" id="15368"/>
    <lineage>
        <taxon>Eukaryota</taxon>
        <taxon>Viridiplantae</taxon>
        <taxon>Streptophyta</taxon>
        <taxon>Embryophyta</taxon>
        <taxon>Tracheophyta</taxon>
        <taxon>Spermatophyta</taxon>
        <taxon>Magnoliopsida</taxon>
        <taxon>Liliopsida</taxon>
        <taxon>Poales</taxon>
        <taxon>Poaceae</taxon>
        <taxon>BOP clade</taxon>
        <taxon>Pooideae</taxon>
        <taxon>Stipodae</taxon>
        <taxon>Brachypodieae</taxon>
        <taxon>Brachypodium</taxon>
    </lineage>
</organism>